<dbReference type="PANTHER" id="PTHR34875:SF5">
    <property type="entry name" value="GLYCINE CLEAVAGE SYSTEM TRANSCRIPTIONAL REPRESSOR"/>
    <property type="match status" value="1"/>
</dbReference>
<evidence type="ECO:0000313" key="2">
    <source>
        <dbReference type="EMBL" id="OEY69865.1"/>
    </source>
</evidence>
<dbReference type="InterPro" id="IPR050990">
    <property type="entry name" value="UPF0237/GcvR_regulator"/>
</dbReference>
<keyword evidence="3" id="KW-1185">Reference proteome</keyword>
<accession>A0A1E7Q6Q6</accession>
<dbReference type="SUPFAM" id="SSF55021">
    <property type="entry name" value="ACT-like"/>
    <property type="match status" value="2"/>
</dbReference>
<keyword evidence="1" id="KW-0963">Cytoplasm</keyword>
<comment type="subcellular location">
    <subcellularLocation>
        <location evidence="1">Cytoplasm</location>
    </subcellularLocation>
</comment>
<comment type="caution">
    <text evidence="2">The sequence shown here is derived from an EMBL/GenBank/DDBJ whole genome shotgun (WGS) entry which is preliminary data.</text>
</comment>
<dbReference type="AlphaFoldDB" id="A0A1E7Q6Q6"/>
<gene>
    <name evidence="2" type="ORF">BI198_10050</name>
</gene>
<dbReference type="GO" id="GO:0006355">
    <property type="term" value="P:regulation of DNA-templated transcription"/>
    <property type="evidence" value="ECO:0007669"/>
    <property type="project" value="UniProtKB-UniRule"/>
</dbReference>
<dbReference type="OrthoDB" id="5814713at2"/>
<evidence type="ECO:0000256" key="1">
    <source>
        <dbReference type="PIRNR" id="PIRNR028103"/>
    </source>
</evidence>
<dbReference type="Pfam" id="PF13740">
    <property type="entry name" value="ACT_6"/>
    <property type="match status" value="1"/>
</dbReference>
<keyword evidence="1" id="KW-0804">Transcription</keyword>
<evidence type="ECO:0000313" key="3">
    <source>
        <dbReference type="Proteomes" id="UP000242258"/>
    </source>
</evidence>
<organism evidence="2 3">
    <name type="scientific">Rheinheimera salexigens</name>
    <dbReference type="NCBI Taxonomy" id="1628148"/>
    <lineage>
        <taxon>Bacteria</taxon>
        <taxon>Pseudomonadati</taxon>
        <taxon>Pseudomonadota</taxon>
        <taxon>Gammaproteobacteria</taxon>
        <taxon>Chromatiales</taxon>
        <taxon>Chromatiaceae</taxon>
        <taxon>Rheinheimera</taxon>
    </lineage>
</organism>
<name>A0A1E7Q6Q6_9GAMM</name>
<dbReference type="Proteomes" id="UP000242258">
    <property type="component" value="Unassembled WGS sequence"/>
</dbReference>
<dbReference type="InterPro" id="IPR045865">
    <property type="entry name" value="ACT-like_dom_sf"/>
</dbReference>
<dbReference type="InterPro" id="IPR016867">
    <property type="entry name" value="GcvR"/>
</dbReference>
<reference evidence="3" key="1">
    <citation type="submission" date="2016-09" db="EMBL/GenBank/DDBJ databases">
        <authorList>
            <person name="Wan X."/>
            <person name="Hou S."/>
        </authorList>
    </citation>
    <scope>NUCLEOTIDE SEQUENCE [LARGE SCALE GENOMIC DNA]</scope>
    <source>
        <strain evidence="3">KH87</strain>
    </source>
</reference>
<dbReference type="STRING" id="1628148.BI198_10050"/>
<dbReference type="Gene3D" id="3.30.70.260">
    <property type="match status" value="2"/>
</dbReference>
<dbReference type="PIRSF" id="PIRSF028103">
    <property type="entry name" value="GcvR"/>
    <property type="match status" value="1"/>
</dbReference>
<dbReference type="GO" id="GO:0005737">
    <property type="term" value="C:cytoplasm"/>
    <property type="evidence" value="ECO:0007669"/>
    <property type="project" value="UniProtKB-SubCell"/>
</dbReference>
<dbReference type="FunFam" id="3.30.70.260:FF:000005">
    <property type="entry name" value="Glycine cleavage system transcriptional repressor"/>
    <property type="match status" value="1"/>
</dbReference>
<dbReference type="RefSeq" id="WP_070049434.1">
    <property type="nucleotide sequence ID" value="NZ_CBCSDO010000007.1"/>
</dbReference>
<sequence length="175" mass="19064">MPQQLVVTAIGADRTGIVSKIARLVTDCQCNILDSRMAIFGAEFTFIVLISGEPSGIYRVEHLLPNLGLELNLTTMTKRTSAHLNKPVAAYYVLDYSGPNKVGTLGTITGFLENREVYIGSLQSAVRVDKHTATEKTHTVMTLELPTTEAPENIIADLMTLLEQMSLIGTVQAQT</sequence>
<dbReference type="PANTHER" id="PTHR34875">
    <property type="entry name" value="UPF0237 PROTEIN MJ1558"/>
    <property type="match status" value="1"/>
</dbReference>
<keyword evidence="1" id="KW-0678">Repressor</keyword>
<dbReference type="EMBL" id="MKEK01000001">
    <property type="protein sequence ID" value="OEY69865.1"/>
    <property type="molecule type" value="Genomic_DNA"/>
</dbReference>
<proteinExistence type="predicted"/>
<protein>
    <recommendedName>
        <fullName evidence="1">Glycine cleavage system transcriptional repressor</fullName>
    </recommendedName>
</protein>